<sequence length="155" mass="17644">MDTQLDELAIKYVLIPLKFEGLRLLKARVLAKKEHWYKIYLACFIILHNSKRVNEHILDFSRRFGVEPKPKSNDETSLSNAYYHGCTTVLAYFHFASGGAAPLSLNWDVAGQDTSVSQRRRTVKAGLNAVSATEFDNKYVSLTFSVYQRKQGNKP</sequence>
<gene>
    <name evidence="1" type="ORF">OCU04_009765</name>
</gene>
<evidence type="ECO:0000313" key="2">
    <source>
        <dbReference type="Proteomes" id="UP001152300"/>
    </source>
</evidence>
<dbReference type="Proteomes" id="UP001152300">
    <property type="component" value="Unassembled WGS sequence"/>
</dbReference>
<proteinExistence type="predicted"/>
<name>A0A9X0DHM9_9HELO</name>
<accession>A0A9X0DHM9</accession>
<evidence type="ECO:0000313" key="1">
    <source>
        <dbReference type="EMBL" id="KAJ8061982.1"/>
    </source>
</evidence>
<reference evidence="1" key="1">
    <citation type="submission" date="2022-11" db="EMBL/GenBank/DDBJ databases">
        <title>Genome Resource of Sclerotinia nivalis Strain SnTB1, a Plant Pathogen Isolated from American Ginseng.</title>
        <authorList>
            <person name="Fan S."/>
        </authorList>
    </citation>
    <scope>NUCLEOTIDE SEQUENCE</scope>
    <source>
        <strain evidence="1">SnTB1</strain>
    </source>
</reference>
<organism evidence="1 2">
    <name type="scientific">Sclerotinia nivalis</name>
    <dbReference type="NCBI Taxonomy" id="352851"/>
    <lineage>
        <taxon>Eukaryota</taxon>
        <taxon>Fungi</taxon>
        <taxon>Dikarya</taxon>
        <taxon>Ascomycota</taxon>
        <taxon>Pezizomycotina</taxon>
        <taxon>Leotiomycetes</taxon>
        <taxon>Helotiales</taxon>
        <taxon>Sclerotiniaceae</taxon>
        <taxon>Sclerotinia</taxon>
    </lineage>
</organism>
<protein>
    <submittedName>
        <fullName evidence="1">Uncharacterized protein</fullName>
    </submittedName>
</protein>
<dbReference type="EMBL" id="JAPEIS010000011">
    <property type="protein sequence ID" value="KAJ8061982.1"/>
    <property type="molecule type" value="Genomic_DNA"/>
</dbReference>
<dbReference type="AlphaFoldDB" id="A0A9X0DHM9"/>
<keyword evidence="2" id="KW-1185">Reference proteome</keyword>
<dbReference type="OrthoDB" id="5362630at2759"/>
<comment type="caution">
    <text evidence="1">The sequence shown here is derived from an EMBL/GenBank/DDBJ whole genome shotgun (WGS) entry which is preliminary data.</text>
</comment>